<dbReference type="AlphaFoldDB" id="A0A5J6GB15"/>
<keyword evidence="2" id="KW-1133">Transmembrane helix</keyword>
<gene>
    <name evidence="3" type="ORF">CP970_09190</name>
</gene>
<protein>
    <submittedName>
        <fullName evidence="3">Uncharacterized protein</fullName>
    </submittedName>
</protein>
<sequence length="419" mass="45136">MGALRAARKRTWLVVSGLVVVVAASSVTWFAVAADRERDEIRAANEGQFTRACAGLLPDELRSFMPDDERGDLDEHGTMLRASGAGGPRQESRALLDCTLSWGERGAGWEPDARTRVRAEAALGRTDPLTADGGFELPLPESALGSVSTSDRFGGSTVTATVLADCPKGLTGRVRPSRDLLVTVDLPSREGEYDVPKPERLLASRTAARVANWVTKKQSCGGEPLSTEPGRDRTGASEVCDWFNPKALRLSPGRWSFGGNAKTYSRRTGACGGRWDDTMGSPRHLGIRAADAASWSGVLANGAYDSHQDSGDVPGPGKGSAHDKPMTIEESGNDPQLALWARSRCDAGATYHRVTVTPEIDFDLGIDEGKAVLEPKDLRRISARARAVLDRYLAAPDGWPRRSHCRDTKVMGEVASWRD</sequence>
<proteinExistence type="predicted"/>
<feature type="transmembrane region" description="Helical" evidence="2">
    <location>
        <begin position="12"/>
        <end position="32"/>
    </location>
</feature>
<keyword evidence="2" id="KW-0472">Membrane</keyword>
<organism evidence="3 4">
    <name type="scientific">Streptomyces kanamyceticus</name>
    <dbReference type="NCBI Taxonomy" id="1967"/>
    <lineage>
        <taxon>Bacteria</taxon>
        <taxon>Bacillati</taxon>
        <taxon>Actinomycetota</taxon>
        <taxon>Actinomycetes</taxon>
        <taxon>Kitasatosporales</taxon>
        <taxon>Streptomycetaceae</taxon>
        <taxon>Streptomyces</taxon>
    </lineage>
</organism>
<dbReference type="Proteomes" id="UP000325529">
    <property type="component" value="Chromosome"/>
</dbReference>
<name>A0A5J6GB15_STRKN</name>
<keyword evidence="4" id="KW-1185">Reference proteome</keyword>
<dbReference type="KEGG" id="ska:CP970_09190"/>
<keyword evidence="2" id="KW-0812">Transmembrane</keyword>
<dbReference type="EMBL" id="CP023699">
    <property type="protein sequence ID" value="QEU91031.1"/>
    <property type="molecule type" value="Genomic_DNA"/>
</dbReference>
<accession>A0A5J6GB15</accession>
<evidence type="ECO:0000256" key="1">
    <source>
        <dbReference type="SAM" id="MobiDB-lite"/>
    </source>
</evidence>
<evidence type="ECO:0000313" key="3">
    <source>
        <dbReference type="EMBL" id="QEU91031.1"/>
    </source>
</evidence>
<evidence type="ECO:0000313" key="4">
    <source>
        <dbReference type="Proteomes" id="UP000325529"/>
    </source>
</evidence>
<evidence type="ECO:0000256" key="2">
    <source>
        <dbReference type="SAM" id="Phobius"/>
    </source>
</evidence>
<feature type="region of interest" description="Disordered" evidence="1">
    <location>
        <begin position="305"/>
        <end position="333"/>
    </location>
</feature>
<reference evidence="3 4" key="1">
    <citation type="submission" date="2017-09" db="EMBL/GenBank/DDBJ databases">
        <authorList>
            <person name="Lee N."/>
            <person name="Cho B.-K."/>
        </authorList>
    </citation>
    <scope>NUCLEOTIDE SEQUENCE [LARGE SCALE GENOMIC DNA]</scope>
    <source>
        <strain evidence="3 4">ATCC 12853</strain>
    </source>
</reference>